<evidence type="ECO:0000256" key="2">
    <source>
        <dbReference type="ARBA" id="ARBA00022679"/>
    </source>
</evidence>
<evidence type="ECO:0000256" key="1">
    <source>
        <dbReference type="ARBA" id="ARBA00009861"/>
    </source>
</evidence>
<dbReference type="EMBL" id="CM004391">
    <property type="protein sequence ID" value="OAY50421.1"/>
    <property type="molecule type" value="Genomic_DNA"/>
</dbReference>
<dbReference type="AlphaFoldDB" id="A0A2C9VVW4"/>
<accession>A0A2C9VVW4</accession>
<comment type="similarity">
    <text evidence="1">Belongs to the plant acyltransferase family.</text>
</comment>
<dbReference type="PANTHER" id="PTHR31623:SF110">
    <property type="entry name" value="VINORINE SYNTHASE-LIKE"/>
    <property type="match status" value="1"/>
</dbReference>
<protein>
    <submittedName>
        <fullName evidence="4">Uncharacterized protein</fullName>
    </submittedName>
</protein>
<keyword evidence="2" id="KW-0808">Transferase</keyword>
<sequence length="366" mass="40557">MEVQIISKKNIKPSSPTPSHLRIFKFSLLDQLSPSSYSPLILFYPMNNNSTHPDVSRRLSLLKSSLSRTLTLFYPLAGNIKNELSIDCYDEGAYFAEARVSSCSLHEFLTQPDLLLIYKLLPCEFPFMELAPGSYVMCIQANVFSCGGIAISICISHKIILMISSAITKLKAQATSSGEKCPTRVEVVSAFLWKSMMAASAELHGFQRPYLLTHLVNLRRRMEPSLTENSLGNSCEFSDLVGEVKKAISRIDAEFFKQIKGDEGKSVMSEFFKTVAEMGSGDEVDCFGFSSWSHFGYYGADFGWGKPVWVSSIGLTASVFMNVIVLVETRLSDGIEAWVTLDEPDMAILASNPELLKLALLIDDSV</sequence>
<dbReference type="Pfam" id="PF02458">
    <property type="entry name" value="Transferase"/>
    <property type="match status" value="2"/>
</dbReference>
<dbReference type="STRING" id="3983.A0A2C9VVW4"/>
<gene>
    <name evidence="4" type="ORF">MANES_05G134300</name>
</gene>
<dbReference type="InterPro" id="IPR023213">
    <property type="entry name" value="CAT-like_dom_sf"/>
</dbReference>
<evidence type="ECO:0000256" key="3">
    <source>
        <dbReference type="ARBA" id="ARBA00023315"/>
    </source>
</evidence>
<dbReference type="Gene3D" id="3.30.559.10">
    <property type="entry name" value="Chloramphenicol acetyltransferase-like domain"/>
    <property type="match status" value="1"/>
</dbReference>
<organism evidence="4">
    <name type="scientific">Manihot esculenta</name>
    <name type="common">Cassava</name>
    <name type="synonym">Jatropha manihot</name>
    <dbReference type="NCBI Taxonomy" id="3983"/>
    <lineage>
        <taxon>Eukaryota</taxon>
        <taxon>Viridiplantae</taxon>
        <taxon>Streptophyta</taxon>
        <taxon>Embryophyta</taxon>
        <taxon>Tracheophyta</taxon>
        <taxon>Spermatophyta</taxon>
        <taxon>Magnoliopsida</taxon>
        <taxon>eudicotyledons</taxon>
        <taxon>Gunneridae</taxon>
        <taxon>Pentapetalae</taxon>
        <taxon>rosids</taxon>
        <taxon>fabids</taxon>
        <taxon>Malpighiales</taxon>
        <taxon>Euphorbiaceae</taxon>
        <taxon>Crotonoideae</taxon>
        <taxon>Manihoteae</taxon>
        <taxon>Manihot</taxon>
    </lineage>
</organism>
<keyword evidence="3" id="KW-0012">Acyltransferase</keyword>
<reference evidence="4" key="1">
    <citation type="submission" date="2016-02" db="EMBL/GenBank/DDBJ databases">
        <title>WGS assembly of Manihot esculenta.</title>
        <authorList>
            <person name="Bredeson J.V."/>
            <person name="Prochnik S.E."/>
            <person name="Lyons J.B."/>
            <person name="Schmutz J."/>
            <person name="Grimwood J."/>
            <person name="Vrebalov J."/>
            <person name="Bart R.S."/>
            <person name="Amuge T."/>
            <person name="Ferguson M.E."/>
            <person name="Green R."/>
            <person name="Putnam N."/>
            <person name="Stites J."/>
            <person name="Rounsley S."/>
            <person name="Rokhsar D.S."/>
        </authorList>
    </citation>
    <scope>NUCLEOTIDE SEQUENCE [LARGE SCALE GENOMIC DNA]</scope>
    <source>
        <tissue evidence="4">Leaf</tissue>
    </source>
</reference>
<name>A0A2C9VVW4_MANES</name>
<dbReference type="PANTHER" id="PTHR31623">
    <property type="entry name" value="F21J9.9"/>
    <property type="match status" value="1"/>
</dbReference>
<evidence type="ECO:0000313" key="4">
    <source>
        <dbReference type="EMBL" id="OAY50421.1"/>
    </source>
</evidence>
<dbReference type="GO" id="GO:0016746">
    <property type="term" value="F:acyltransferase activity"/>
    <property type="evidence" value="ECO:0007669"/>
    <property type="project" value="UniProtKB-KW"/>
</dbReference>
<proteinExistence type="inferred from homology"/>